<keyword evidence="2 4" id="KW-1133">Transmembrane helix</keyword>
<organism evidence="6 7">
    <name type="scientific">Labilibaculum filiforme</name>
    <dbReference type="NCBI Taxonomy" id="1940526"/>
    <lineage>
        <taxon>Bacteria</taxon>
        <taxon>Pseudomonadati</taxon>
        <taxon>Bacteroidota</taxon>
        <taxon>Bacteroidia</taxon>
        <taxon>Marinilabiliales</taxon>
        <taxon>Marinifilaceae</taxon>
        <taxon>Labilibaculum</taxon>
    </lineage>
</organism>
<gene>
    <name evidence="6" type="ORF">BZG02_17610</name>
</gene>
<dbReference type="InterPro" id="IPR011701">
    <property type="entry name" value="MFS"/>
</dbReference>
<feature type="transmembrane region" description="Helical" evidence="4">
    <location>
        <begin position="75"/>
        <end position="94"/>
    </location>
</feature>
<proteinExistence type="predicted"/>
<comment type="caution">
    <text evidence="6">The sequence shown here is derived from an EMBL/GenBank/DDBJ whole genome shotgun (WGS) entry which is preliminary data.</text>
</comment>
<feature type="domain" description="Major facilitator superfamily (MFS) profile" evidence="5">
    <location>
        <begin position="14"/>
        <end position="389"/>
    </location>
</feature>
<feature type="transmembrane region" description="Helical" evidence="4">
    <location>
        <begin position="211"/>
        <end position="228"/>
    </location>
</feature>
<dbReference type="CDD" id="cd17478">
    <property type="entry name" value="MFS_FsR"/>
    <property type="match status" value="1"/>
</dbReference>
<dbReference type="PROSITE" id="PS50850">
    <property type="entry name" value="MFS"/>
    <property type="match status" value="1"/>
</dbReference>
<dbReference type="GO" id="GO:0022857">
    <property type="term" value="F:transmembrane transporter activity"/>
    <property type="evidence" value="ECO:0007669"/>
    <property type="project" value="InterPro"/>
</dbReference>
<evidence type="ECO:0000313" key="7">
    <source>
        <dbReference type="Proteomes" id="UP000233535"/>
    </source>
</evidence>
<feature type="transmembrane region" description="Helical" evidence="4">
    <location>
        <begin position="248"/>
        <end position="268"/>
    </location>
</feature>
<evidence type="ECO:0000256" key="2">
    <source>
        <dbReference type="ARBA" id="ARBA00022989"/>
    </source>
</evidence>
<feature type="transmembrane region" description="Helical" evidence="4">
    <location>
        <begin position="139"/>
        <end position="162"/>
    </location>
</feature>
<dbReference type="Gene3D" id="1.20.1250.20">
    <property type="entry name" value="MFS general substrate transporter like domains"/>
    <property type="match status" value="2"/>
</dbReference>
<feature type="transmembrane region" description="Helical" evidence="4">
    <location>
        <begin position="369"/>
        <end position="386"/>
    </location>
</feature>
<dbReference type="InterPro" id="IPR020846">
    <property type="entry name" value="MFS_dom"/>
</dbReference>
<feature type="transmembrane region" description="Helical" evidence="4">
    <location>
        <begin position="168"/>
        <end position="185"/>
    </location>
</feature>
<evidence type="ECO:0000259" key="5">
    <source>
        <dbReference type="PROSITE" id="PS50850"/>
    </source>
</evidence>
<evidence type="ECO:0000256" key="1">
    <source>
        <dbReference type="ARBA" id="ARBA00022692"/>
    </source>
</evidence>
<dbReference type="PANTHER" id="PTHR43129:SF1">
    <property type="entry name" value="FOSMIDOMYCIN RESISTANCE PROTEIN"/>
    <property type="match status" value="1"/>
</dbReference>
<evidence type="ECO:0000256" key="3">
    <source>
        <dbReference type="ARBA" id="ARBA00023136"/>
    </source>
</evidence>
<sequence length="389" mass="42732">MKEEQSSEKFQSGKVTLIAASHMLHDIYSSFLASLRPLLIEKFGITLALASIWDLIMRVPWFLNPVIGIIAERTAARYFIIVTPAITAICMSLLGVAPSFTIICILLFTMGISSAVFHVPAPTMVKRLSGDRTGRGMSYYMFGGELARTAGPLIITASVSFWGLEGTWKLIPFGLIASFILYLKLKNVKISEDLKKKETSNGDILPTLKKYMPFFAVLIGFTLFRAIMKSGLTAFLPTYFYSEKGETLWFANSALAVFQLAGALGTVLAGSISDRVGRRTTLVVISLISPIMMFLFINTEGLLSFVFLVLLGFFVFAPGPVLIALVQDRSKQLPVFMNSIYMTVNFISAALAVFFAGVMGDWLGLERTYLISSILALGAIPFALLLKKN</sequence>
<evidence type="ECO:0000256" key="4">
    <source>
        <dbReference type="SAM" id="Phobius"/>
    </source>
</evidence>
<dbReference type="AlphaFoldDB" id="A0A2N3HSD9"/>
<dbReference type="EMBL" id="MVDD01000019">
    <property type="protein sequence ID" value="PKQ60963.1"/>
    <property type="molecule type" value="Genomic_DNA"/>
</dbReference>
<dbReference type="SUPFAM" id="SSF103473">
    <property type="entry name" value="MFS general substrate transporter"/>
    <property type="match status" value="1"/>
</dbReference>
<keyword evidence="1 4" id="KW-0812">Transmembrane</keyword>
<dbReference type="PANTHER" id="PTHR43129">
    <property type="entry name" value="FOSMIDOMYCIN RESISTANCE PROTEIN"/>
    <property type="match status" value="1"/>
</dbReference>
<keyword evidence="7" id="KW-1185">Reference proteome</keyword>
<evidence type="ECO:0000313" key="6">
    <source>
        <dbReference type="EMBL" id="PKQ60963.1"/>
    </source>
</evidence>
<dbReference type="Pfam" id="PF07690">
    <property type="entry name" value="MFS_1"/>
    <property type="match status" value="1"/>
</dbReference>
<feature type="transmembrane region" description="Helical" evidence="4">
    <location>
        <begin position="280"/>
        <end position="297"/>
    </location>
</feature>
<feature type="transmembrane region" description="Helical" evidence="4">
    <location>
        <begin position="100"/>
        <end position="119"/>
    </location>
</feature>
<dbReference type="Proteomes" id="UP000233535">
    <property type="component" value="Unassembled WGS sequence"/>
</dbReference>
<dbReference type="OrthoDB" id="9770492at2"/>
<dbReference type="InterPro" id="IPR036259">
    <property type="entry name" value="MFS_trans_sf"/>
</dbReference>
<name>A0A2N3HSD9_9BACT</name>
<feature type="transmembrane region" description="Helical" evidence="4">
    <location>
        <begin position="303"/>
        <end position="326"/>
    </location>
</feature>
<protein>
    <submittedName>
        <fullName evidence="6">MFS transporter</fullName>
    </submittedName>
</protein>
<dbReference type="GO" id="GO:0005886">
    <property type="term" value="C:plasma membrane"/>
    <property type="evidence" value="ECO:0007669"/>
    <property type="project" value="TreeGrafter"/>
</dbReference>
<keyword evidence="3 4" id="KW-0472">Membrane</keyword>
<reference evidence="6 7" key="1">
    <citation type="journal article" date="2017" name="Front. Microbiol.">
        <title>Labilibaculum manganireducens gen. nov., sp. nov. and Labilibaculum filiforme sp. nov., Novel Bacteroidetes Isolated from Subsurface Sediments of the Baltic Sea.</title>
        <authorList>
            <person name="Vandieken V."/>
            <person name="Marshall I.P."/>
            <person name="Niemann H."/>
            <person name="Engelen B."/>
            <person name="Cypionka H."/>
        </authorList>
    </citation>
    <scope>NUCLEOTIDE SEQUENCE [LARGE SCALE GENOMIC DNA]</scope>
    <source>
        <strain evidence="6 7">59.16B</strain>
    </source>
</reference>
<feature type="transmembrane region" description="Helical" evidence="4">
    <location>
        <begin position="338"/>
        <end position="357"/>
    </location>
</feature>
<dbReference type="RefSeq" id="WP_101263077.1">
    <property type="nucleotide sequence ID" value="NZ_MVDD01000019.1"/>
</dbReference>
<accession>A0A2N3HSD9</accession>